<name>A0ABD4T9B1_9CYAN</name>
<keyword evidence="8" id="KW-0460">Magnesium</keyword>
<dbReference type="AlphaFoldDB" id="A0ABD4T9B1"/>
<comment type="cofactor">
    <cofactor evidence="1">
        <name>Mg(2+)</name>
        <dbReference type="ChEBI" id="CHEBI:18420"/>
    </cofactor>
</comment>
<comment type="similarity">
    <text evidence="9">Belongs to the MntA antitoxin family.</text>
</comment>
<protein>
    <submittedName>
        <fullName evidence="11">Nucleotidyltransferase family protein</fullName>
    </submittedName>
</protein>
<dbReference type="EMBL" id="JTHE03000113">
    <property type="protein sequence ID" value="MCM1985109.1"/>
    <property type="molecule type" value="Genomic_DNA"/>
</dbReference>
<evidence type="ECO:0000256" key="2">
    <source>
        <dbReference type="ARBA" id="ARBA00022649"/>
    </source>
</evidence>
<evidence type="ECO:0000256" key="9">
    <source>
        <dbReference type="ARBA" id="ARBA00038276"/>
    </source>
</evidence>
<dbReference type="Gene3D" id="3.30.460.10">
    <property type="entry name" value="Beta Polymerase, domain 2"/>
    <property type="match status" value="1"/>
</dbReference>
<evidence type="ECO:0000256" key="7">
    <source>
        <dbReference type="ARBA" id="ARBA00022840"/>
    </source>
</evidence>
<dbReference type="PANTHER" id="PTHR33571">
    <property type="entry name" value="SSL8005 PROTEIN"/>
    <property type="match status" value="1"/>
</dbReference>
<keyword evidence="3" id="KW-0808">Transferase</keyword>
<feature type="domain" description="Polymerase nucleotidyl transferase" evidence="10">
    <location>
        <begin position="11"/>
        <end position="95"/>
    </location>
</feature>
<evidence type="ECO:0000256" key="3">
    <source>
        <dbReference type="ARBA" id="ARBA00022679"/>
    </source>
</evidence>
<accession>A0ABD4T9B1</accession>
<sequence>MTVGINLNLNLIESFCKKWQISEFSLFGSVLRQDFRPDSDIDVLVSFDPQAPWTILDLVTMQQELQQLVHRDVDLIEKKAIENSDNWIRRDEILKTAQVIYSQNNEFS</sequence>
<comment type="caution">
    <text evidence="11">The sequence shown here is derived from an EMBL/GenBank/DDBJ whole genome shotgun (WGS) entry which is preliminary data.</text>
</comment>
<keyword evidence="12" id="KW-1185">Reference proteome</keyword>
<organism evidence="11 12">
    <name type="scientific">Lyngbya confervoides BDU141951</name>
    <dbReference type="NCBI Taxonomy" id="1574623"/>
    <lineage>
        <taxon>Bacteria</taxon>
        <taxon>Bacillati</taxon>
        <taxon>Cyanobacteriota</taxon>
        <taxon>Cyanophyceae</taxon>
        <taxon>Oscillatoriophycideae</taxon>
        <taxon>Oscillatoriales</taxon>
        <taxon>Microcoleaceae</taxon>
        <taxon>Lyngbya</taxon>
    </lineage>
</organism>
<dbReference type="GO" id="GO:0005524">
    <property type="term" value="F:ATP binding"/>
    <property type="evidence" value="ECO:0007669"/>
    <property type="project" value="UniProtKB-KW"/>
</dbReference>
<dbReference type="GO" id="GO:0046872">
    <property type="term" value="F:metal ion binding"/>
    <property type="evidence" value="ECO:0007669"/>
    <property type="project" value="UniProtKB-KW"/>
</dbReference>
<keyword evidence="7" id="KW-0067">ATP-binding</keyword>
<dbReference type="GO" id="GO:0016779">
    <property type="term" value="F:nucleotidyltransferase activity"/>
    <property type="evidence" value="ECO:0007669"/>
    <property type="project" value="UniProtKB-KW"/>
</dbReference>
<reference evidence="11 12" key="1">
    <citation type="journal article" date="2015" name="Genome Announc.">
        <title>Draft Genome Sequence of Filamentous Marine Cyanobacterium Lyngbya confervoides Strain BDU141951.</title>
        <authorList>
            <person name="Chandrababunaidu M.M."/>
            <person name="Sen D."/>
            <person name="Tripathy S."/>
        </authorList>
    </citation>
    <scope>NUCLEOTIDE SEQUENCE [LARGE SCALE GENOMIC DNA]</scope>
    <source>
        <strain evidence="11 12">BDU141951</strain>
    </source>
</reference>
<dbReference type="CDD" id="cd05403">
    <property type="entry name" value="NT_KNTase_like"/>
    <property type="match status" value="1"/>
</dbReference>
<keyword evidence="4" id="KW-0548">Nucleotidyltransferase</keyword>
<keyword evidence="2" id="KW-1277">Toxin-antitoxin system</keyword>
<evidence type="ECO:0000256" key="8">
    <source>
        <dbReference type="ARBA" id="ARBA00022842"/>
    </source>
</evidence>
<gene>
    <name evidence="11" type="ORF">QQ91_0020010</name>
</gene>
<dbReference type="InterPro" id="IPR043519">
    <property type="entry name" value="NT_sf"/>
</dbReference>
<evidence type="ECO:0000256" key="5">
    <source>
        <dbReference type="ARBA" id="ARBA00022723"/>
    </source>
</evidence>
<dbReference type="InterPro" id="IPR002934">
    <property type="entry name" value="Polymerase_NTP_transf_dom"/>
</dbReference>
<dbReference type="SUPFAM" id="SSF81301">
    <property type="entry name" value="Nucleotidyltransferase"/>
    <property type="match status" value="1"/>
</dbReference>
<proteinExistence type="inferred from homology"/>
<dbReference type="InterPro" id="IPR052038">
    <property type="entry name" value="Type-VII_TA_antitoxin"/>
</dbReference>
<evidence type="ECO:0000313" key="12">
    <source>
        <dbReference type="Proteomes" id="UP000031561"/>
    </source>
</evidence>
<dbReference type="PANTHER" id="PTHR33571:SF12">
    <property type="entry name" value="BSL3053 PROTEIN"/>
    <property type="match status" value="1"/>
</dbReference>
<dbReference type="Pfam" id="PF01909">
    <property type="entry name" value="NTP_transf_2"/>
    <property type="match status" value="1"/>
</dbReference>
<evidence type="ECO:0000256" key="4">
    <source>
        <dbReference type="ARBA" id="ARBA00022695"/>
    </source>
</evidence>
<evidence type="ECO:0000256" key="6">
    <source>
        <dbReference type="ARBA" id="ARBA00022741"/>
    </source>
</evidence>
<dbReference type="Proteomes" id="UP000031561">
    <property type="component" value="Unassembled WGS sequence"/>
</dbReference>
<evidence type="ECO:0000259" key="10">
    <source>
        <dbReference type="Pfam" id="PF01909"/>
    </source>
</evidence>
<keyword evidence="5" id="KW-0479">Metal-binding</keyword>
<keyword evidence="6" id="KW-0547">Nucleotide-binding</keyword>
<evidence type="ECO:0000313" key="11">
    <source>
        <dbReference type="EMBL" id="MCM1985109.1"/>
    </source>
</evidence>
<evidence type="ECO:0000256" key="1">
    <source>
        <dbReference type="ARBA" id="ARBA00001946"/>
    </source>
</evidence>